<dbReference type="SMART" id="SM00347">
    <property type="entry name" value="HTH_MARR"/>
    <property type="match status" value="1"/>
</dbReference>
<accession>A0A3E1Y7W4</accession>
<dbReference type="GO" id="GO:0006950">
    <property type="term" value="P:response to stress"/>
    <property type="evidence" value="ECO:0007669"/>
    <property type="project" value="TreeGrafter"/>
</dbReference>
<dbReference type="GO" id="GO:0003700">
    <property type="term" value="F:DNA-binding transcription factor activity"/>
    <property type="evidence" value="ECO:0007669"/>
    <property type="project" value="InterPro"/>
</dbReference>
<dbReference type="EMBL" id="QPMM01000009">
    <property type="protein sequence ID" value="RFS20958.1"/>
    <property type="molecule type" value="Genomic_DNA"/>
</dbReference>
<protein>
    <submittedName>
        <fullName evidence="2">MarR family transcriptional regulator</fullName>
    </submittedName>
</protein>
<keyword evidence="3" id="KW-1185">Reference proteome</keyword>
<dbReference type="RefSeq" id="WP_116976907.1">
    <property type="nucleotide sequence ID" value="NZ_QPMM01000009.1"/>
</dbReference>
<proteinExistence type="predicted"/>
<dbReference type="InterPro" id="IPR036388">
    <property type="entry name" value="WH-like_DNA-bd_sf"/>
</dbReference>
<dbReference type="SUPFAM" id="SSF46785">
    <property type="entry name" value="Winged helix' DNA-binding domain"/>
    <property type="match status" value="1"/>
</dbReference>
<dbReference type="OrthoDB" id="763883at2"/>
<dbReference type="PANTHER" id="PTHR33164:SF43">
    <property type="entry name" value="HTH-TYPE TRANSCRIPTIONAL REPRESSOR YETL"/>
    <property type="match status" value="1"/>
</dbReference>
<dbReference type="InterPro" id="IPR039422">
    <property type="entry name" value="MarR/SlyA-like"/>
</dbReference>
<evidence type="ECO:0000313" key="2">
    <source>
        <dbReference type="EMBL" id="RFS20958.1"/>
    </source>
</evidence>
<dbReference type="PANTHER" id="PTHR33164">
    <property type="entry name" value="TRANSCRIPTIONAL REGULATOR, MARR FAMILY"/>
    <property type="match status" value="1"/>
</dbReference>
<gene>
    <name evidence="2" type="ORF">DVR12_16535</name>
</gene>
<dbReference type="InterPro" id="IPR000835">
    <property type="entry name" value="HTH_MarR-typ"/>
</dbReference>
<dbReference type="InterPro" id="IPR036390">
    <property type="entry name" value="WH_DNA-bd_sf"/>
</dbReference>
<reference evidence="2 3" key="1">
    <citation type="submission" date="2018-07" db="EMBL/GenBank/DDBJ databases">
        <title>Chitinophaga K2CV101002-2 sp. nov., isolated from a monsoon evergreen broad-leaved forest soil.</title>
        <authorList>
            <person name="Lv Y."/>
        </authorList>
    </citation>
    <scope>NUCLEOTIDE SEQUENCE [LARGE SCALE GENOMIC DNA]</scope>
    <source>
        <strain evidence="2 3">GDMCC 1.1288</strain>
    </source>
</reference>
<organism evidence="2 3">
    <name type="scientific">Chitinophaga silvatica</name>
    <dbReference type="NCBI Taxonomy" id="2282649"/>
    <lineage>
        <taxon>Bacteria</taxon>
        <taxon>Pseudomonadati</taxon>
        <taxon>Bacteroidota</taxon>
        <taxon>Chitinophagia</taxon>
        <taxon>Chitinophagales</taxon>
        <taxon>Chitinophagaceae</taxon>
        <taxon>Chitinophaga</taxon>
    </lineage>
</organism>
<dbReference type="Proteomes" id="UP000260644">
    <property type="component" value="Unassembled WGS sequence"/>
</dbReference>
<name>A0A3E1Y7W4_9BACT</name>
<comment type="caution">
    <text evidence="2">The sequence shown here is derived from an EMBL/GenBank/DDBJ whole genome shotgun (WGS) entry which is preliminary data.</text>
</comment>
<sequence>MSNLEKLISQKNFQNDHQRGLVSLIFVGNWITSRHQQFFKPYGITMQQFNILRILRGQHPESANINVLKERMLDKMSDVSRLVERLRKAELLDRKSSEMDRRAVEVRINEKGLQLLNEIDSDLNKLDNAFASLDEEEISQLNKLLDKMLASYNKL</sequence>
<evidence type="ECO:0000259" key="1">
    <source>
        <dbReference type="PROSITE" id="PS50995"/>
    </source>
</evidence>
<evidence type="ECO:0000313" key="3">
    <source>
        <dbReference type="Proteomes" id="UP000260644"/>
    </source>
</evidence>
<dbReference type="PROSITE" id="PS50995">
    <property type="entry name" value="HTH_MARR_2"/>
    <property type="match status" value="1"/>
</dbReference>
<feature type="domain" description="HTH marR-type" evidence="1">
    <location>
        <begin position="1"/>
        <end position="150"/>
    </location>
</feature>
<dbReference type="PRINTS" id="PR00598">
    <property type="entry name" value="HTHMARR"/>
</dbReference>
<dbReference type="AlphaFoldDB" id="A0A3E1Y7W4"/>
<dbReference type="Pfam" id="PF12802">
    <property type="entry name" value="MarR_2"/>
    <property type="match status" value="1"/>
</dbReference>
<dbReference type="Gene3D" id="1.10.10.10">
    <property type="entry name" value="Winged helix-like DNA-binding domain superfamily/Winged helix DNA-binding domain"/>
    <property type="match status" value="1"/>
</dbReference>